<accession>A0ACD3SV71</accession>
<comment type="caution">
    <text evidence="1">The sequence shown here is derived from an EMBL/GenBank/DDBJ whole genome shotgun (WGS) entry which is preliminary data.</text>
</comment>
<name>A0ACD3SV71_PHODM</name>
<dbReference type="EMBL" id="PZOJ01000115">
    <property type="protein sequence ID" value="TMX72750.1"/>
    <property type="molecule type" value="Genomic_DNA"/>
</dbReference>
<reference evidence="1" key="1">
    <citation type="submission" date="2018-03" db="EMBL/GenBank/DDBJ databases">
        <title>Genomic characterization of a polymicrobial infection associated with a disease outbreak in Pacific white shrimp (Litopenaeus vannamei).</title>
        <authorList>
            <person name="Turner J.W."/>
            <person name="Bachand P.T."/>
            <person name="Tallman J."/>
            <person name="Elledge N.C."/>
            <person name="Pinnell L.J."/>
            <person name="Laughlin R.C."/>
            <person name="Zimba P.V."/>
        </authorList>
    </citation>
    <scope>NUCLEOTIDE SEQUENCE</scope>
    <source>
        <strain evidence="1">Hep-2b-22</strain>
    </source>
</reference>
<evidence type="ECO:0000313" key="2">
    <source>
        <dbReference type="Proteomes" id="UP000718715"/>
    </source>
</evidence>
<protein>
    <submittedName>
        <fullName evidence="1">Uncharacterized protein</fullName>
    </submittedName>
</protein>
<gene>
    <name evidence="1" type="ORF">DA092_16360</name>
</gene>
<organism evidence="1 2">
    <name type="scientific">Photobacterium damselae</name>
    <dbReference type="NCBI Taxonomy" id="38293"/>
    <lineage>
        <taxon>Bacteria</taxon>
        <taxon>Pseudomonadati</taxon>
        <taxon>Pseudomonadota</taxon>
        <taxon>Gammaproteobacteria</taxon>
        <taxon>Vibrionales</taxon>
        <taxon>Vibrionaceae</taxon>
        <taxon>Photobacterium</taxon>
    </lineage>
</organism>
<keyword evidence="2" id="KW-1185">Reference proteome</keyword>
<proteinExistence type="predicted"/>
<sequence length="127" mass="15056">MITYILKNIEILISGLISIYAILWAIPGIIIILIVGRGSYKYIIYIDRQLAKDLDKYYDEQGYMKSRYQTWASIQTRFIHYCIAYPFIYNRINENVMKFKVFMWFNALGIWAWISMAIWGPIGSLFS</sequence>
<dbReference type="Proteomes" id="UP000718715">
    <property type="component" value="Unassembled WGS sequence"/>
</dbReference>
<evidence type="ECO:0000313" key="1">
    <source>
        <dbReference type="EMBL" id="TMX72750.1"/>
    </source>
</evidence>